<feature type="compositionally biased region" description="Low complexity" evidence="2">
    <location>
        <begin position="470"/>
        <end position="480"/>
    </location>
</feature>
<reference evidence="3" key="1">
    <citation type="journal article" date="2016" name="Genome Announc.">
        <title>Draft genomes of two strains of Paenibacillus glucanolyticus with capability to degrade lignocellulose.</title>
        <authorList>
            <person name="Mathews S.L."/>
            <person name="Pawlak J."/>
            <person name="Grunden A.M."/>
        </authorList>
    </citation>
    <scope>NUCLEOTIDE SEQUENCE [LARGE SCALE GENOMIC DNA]</scope>
    <source>
        <strain evidence="3">SLM1</strain>
    </source>
</reference>
<comment type="caution">
    <text evidence="3">The sequence shown here is derived from an EMBL/GenBank/DDBJ whole genome shotgun (WGS) entry which is preliminary data.</text>
</comment>
<keyword evidence="4" id="KW-1185">Reference proteome</keyword>
<name>A0A163E618_9BACL</name>
<dbReference type="STRING" id="59843.A3958_25140"/>
<evidence type="ECO:0000256" key="1">
    <source>
        <dbReference type="SAM" id="Coils"/>
    </source>
</evidence>
<dbReference type="SUPFAM" id="SSF56112">
    <property type="entry name" value="Protein kinase-like (PK-like)"/>
    <property type="match status" value="1"/>
</dbReference>
<dbReference type="OrthoDB" id="2663482at2"/>
<protein>
    <recommendedName>
        <fullName evidence="5">Protein kinase domain-containing protein</fullName>
    </recommendedName>
</protein>
<keyword evidence="1" id="KW-0175">Coiled coil</keyword>
<dbReference type="Proteomes" id="UP000076796">
    <property type="component" value="Unassembled WGS sequence"/>
</dbReference>
<accession>A0A163E618</accession>
<dbReference type="RefSeq" id="WP_063479992.1">
    <property type="nucleotide sequence ID" value="NZ_CP147845.1"/>
</dbReference>
<feature type="compositionally biased region" description="Basic and acidic residues" evidence="2">
    <location>
        <begin position="481"/>
        <end position="534"/>
    </location>
</feature>
<feature type="region of interest" description="Disordered" evidence="2">
    <location>
        <begin position="470"/>
        <end position="534"/>
    </location>
</feature>
<gene>
    <name evidence="3" type="ORF">AWU65_26405</name>
</gene>
<evidence type="ECO:0000256" key="2">
    <source>
        <dbReference type="SAM" id="MobiDB-lite"/>
    </source>
</evidence>
<evidence type="ECO:0000313" key="4">
    <source>
        <dbReference type="Proteomes" id="UP000076796"/>
    </source>
</evidence>
<dbReference type="GeneID" id="97554866"/>
<dbReference type="AlphaFoldDB" id="A0A163E618"/>
<organism evidence="3 4">
    <name type="scientific">Paenibacillus glucanolyticus</name>
    <dbReference type="NCBI Taxonomy" id="59843"/>
    <lineage>
        <taxon>Bacteria</taxon>
        <taxon>Bacillati</taxon>
        <taxon>Bacillota</taxon>
        <taxon>Bacilli</taxon>
        <taxon>Bacillales</taxon>
        <taxon>Paenibacillaceae</taxon>
        <taxon>Paenibacillus</taxon>
    </lineage>
</organism>
<evidence type="ECO:0008006" key="5">
    <source>
        <dbReference type="Google" id="ProtNLM"/>
    </source>
</evidence>
<dbReference type="EMBL" id="LWMH01000002">
    <property type="protein sequence ID" value="KZS43630.1"/>
    <property type="molecule type" value="Genomic_DNA"/>
</dbReference>
<evidence type="ECO:0000313" key="3">
    <source>
        <dbReference type="EMBL" id="KZS43630.1"/>
    </source>
</evidence>
<sequence length="695" mass="76878">MTFQPNPGDGIVVNGRAYTVGQHPAAPGVAYAQAGRQGIVYQLIPVDGELHEAKALKVFFPKFRIPAMVYQSEHMGSYREIPGLQVSSREVLTPERNGDLIAEYPDLLYAVIMPWIHGCTWFDVISDQRNLGRSESLMLAKALAAIGSSMEQRGLAHCDLSAPNVMLPFFSEVKLPEGTAAVELVDVEQMYSPKMDRPDVLLAGSPGYAAHRTVHSGLWSAYADRFAGAVIIAEMLGWSDSAIVNRAWGESYFDQHEMQTPCERYFLLKKSLGQRWGARISDLFGRAWDSQDLSSCPTFGEWLIALSTLSEEEVVEEIPAASAAAAAANASDEGEAAPERSKEVPAEVIASLGIEPGTREVNDNVVGRLFHQARDLEKAGNLSGALEIFRSAYHFVKKDSPLEVELAAAIQGLEEQLRPVEDTSNKGFKALLLSRKFMISSAAALVILAGSAITVNQILAEKAESRQMDAEALAEQQAQEAIRKQEEEARRQQEEAAKKEEEAKIAEAERLKEEEAKKSAEAEQAREEQEKADLQAKYDKQAKYDAYLASVEEKKKKQELQEKYDNQAKYEAYLAQQEENKKKAAQDEAAAKAAAQAAVEAEANRKAQAKAAQQAQAAQLQKQRSQNVVELVALYNKAYNAQVAGNKDRARNAAHEFINLYNKDQSYYKTVGKMSSRRNNLQKFMSDDSHWIPKL</sequence>
<proteinExistence type="predicted"/>
<dbReference type="Gene3D" id="1.10.510.10">
    <property type="entry name" value="Transferase(Phosphotransferase) domain 1"/>
    <property type="match status" value="1"/>
</dbReference>
<feature type="coiled-coil region" evidence="1">
    <location>
        <begin position="574"/>
        <end position="623"/>
    </location>
</feature>
<dbReference type="InterPro" id="IPR011009">
    <property type="entry name" value="Kinase-like_dom_sf"/>
</dbReference>